<proteinExistence type="predicted"/>
<protein>
    <submittedName>
        <fullName evidence="1">Uncharacterized protein</fullName>
    </submittedName>
</protein>
<sequence length="1197" mass="135080">MAPSKGKRSNVWFHYNEDADQLRAKCNYCGLYLSIKSGSLGNLSRHMKNKHPTIPLCVQRQPAQELSNEEHLPTSAATAAAAPSTSSAVPSSSTMNLASTSTSTYARPGPGTTLPISNYFRKPPSTRKVEQIDRQLVKMVVKGHHALRIVEEPEFKIFIEMLPTRKTLSNTLIPKIYMEVFQDIQRKIADTPAVCLGTDGWTSTTTESYIAVTAHFIDERTTTLSSVLLGCIKYNERHTSANLMSFLKDIIRDWQISHKIGSIVSDNAANITTAIRMGGWRPIGCFAHSLNLMVQRALTDISEVVGKVKAIVEFFKRSSNGLHKLLEAQNQMGLPPLKLKQECPTRWNSCYDMLERVLRLQNAVITTLAAIMRQDLLLQPHHWAIIEAVVPILKPFYEITTEVSADKMVTFSKVLVFVQLMERNLAAFTAQQYEVDEITVFVATLKEQLRLRFHDLEKNALYADSTILDPRFKKKGFRTEDSFLKASELLKRRICEVKLPQVQQEENISATAAPSLGSATFTTSSTEPQNAQVASIWDEFDKEMAMIIRPENNTAAAIREYDHYMREPYLPRKDDPLKWWHKKKEIYPRVYQYMLKRLEMQATSVSCERVFSSADGGENSESDKDELQSSDSGSSSPAPSISSSLMNLSIDSLHDDAGVNLCDNDKITNKFCNHPLDNITSAGGIESEKNAVNENVSLIQEKPPNIMDETMESSEQAQRFDYTNHDNTFPLSPIIAEVYPNNAKDPDYLMIPSISSLPSLPSVGPSTPETAFVPKPRRLNRQLSSSKQSEHTDTENLNSPNQMNARRKIPAKKSLPSSNSSPSLRSGSSRLILQAKRKTRSKSQKPVTAKKVKKSKKMALDYSWKKTVFNHKAELEKCDEDYENIAEIDTALDLFSLFFSADILSDVVEQTNVYSLYKLGRSINLTEDELRVVIDEIRERPYKGKKAGNRRQYMKDKPTKWGFKNYVRAGVSGMIYDFILYGAEDTFRGYTFTEKEASVGYGAQIVLALCKSIKKKPATVSNRLRGAEKLLPGDKDMKKKPRGNYAQVVSDQKLAIVKWYDNKAVTFISSYVGTEPVEKTELVKEYNKHMGGVDLADMLIALYKTLFKCRRWYMAIFVQMIDICINNAWLLGRHKKASAGAVALKNFRLDVYHGLLQANRSAKRDKIQCNEVKNPSKPRPVDSVRYDEFGHFPSTKT</sequence>
<accession>A0ACC0KLI7</accession>
<reference evidence="1 2" key="1">
    <citation type="journal article" date="2022" name="Genome Biol. Evol.">
        <title>The Spruce Budworm Genome: Reconstructing the Evolutionary History of Antifreeze Proteins.</title>
        <authorList>
            <person name="Beliveau C."/>
            <person name="Gagne P."/>
            <person name="Picq S."/>
            <person name="Vernygora O."/>
            <person name="Keeling C.I."/>
            <person name="Pinkney K."/>
            <person name="Doucet D."/>
            <person name="Wen F."/>
            <person name="Johnston J.S."/>
            <person name="Maaroufi H."/>
            <person name="Boyle B."/>
            <person name="Laroche J."/>
            <person name="Dewar K."/>
            <person name="Juretic N."/>
            <person name="Blackburn G."/>
            <person name="Nisole A."/>
            <person name="Brunet B."/>
            <person name="Brandao M."/>
            <person name="Lumley L."/>
            <person name="Duan J."/>
            <person name="Quan G."/>
            <person name="Lucarotti C.J."/>
            <person name="Roe A.D."/>
            <person name="Sperling F.A.H."/>
            <person name="Levesque R.C."/>
            <person name="Cusson M."/>
        </authorList>
    </citation>
    <scope>NUCLEOTIDE SEQUENCE [LARGE SCALE GENOMIC DNA]</scope>
    <source>
        <strain evidence="1">Glfc:IPQL:Cfum</strain>
    </source>
</reference>
<name>A0ACC0KLI7_CHOFU</name>
<evidence type="ECO:0000313" key="2">
    <source>
        <dbReference type="Proteomes" id="UP001064048"/>
    </source>
</evidence>
<keyword evidence="2" id="KW-1185">Reference proteome</keyword>
<evidence type="ECO:0000313" key="1">
    <source>
        <dbReference type="EMBL" id="KAI8437389.1"/>
    </source>
</evidence>
<dbReference type="EMBL" id="CM046120">
    <property type="protein sequence ID" value="KAI8437389.1"/>
    <property type="molecule type" value="Genomic_DNA"/>
</dbReference>
<comment type="caution">
    <text evidence="1">The sequence shown here is derived from an EMBL/GenBank/DDBJ whole genome shotgun (WGS) entry which is preliminary data.</text>
</comment>
<dbReference type="Proteomes" id="UP001064048">
    <property type="component" value="Chromosome 20"/>
</dbReference>
<gene>
    <name evidence="1" type="ORF">MSG28_011721</name>
</gene>
<organism evidence="1 2">
    <name type="scientific">Choristoneura fumiferana</name>
    <name type="common">Spruce budworm moth</name>
    <name type="synonym">Archips fumiferana</name>
    <dbReference type="NCBI Taxonomy" id="7141"/>
    <lineage>
        <taxon>Eukaryota</taxon>
        <taxon>Metazoa</taxon>
        <taxon>Ecdysozoa</taxon>
        <taxon>Arthropoda</taxon>
        <taxon>Hexapoda</taxon>
        <taxon>Insecta</taxon>
        <taxon>Pterygota</taxon>
        <taxon>Neoptera</taxon>
        <taxon>Endopterygota</taxon>
        <taxon>Lepidoptera</taxon>
        <taxon>Glossata</taxon>
        <taxon>Ditrysia</taxon>
        <taxon>Tortricoidea</taxon>
        <taxon>Tortricidae</taxon>
        <taxon>Tortricinae</taxon>
        <taxon>Choristoneura</taxon>
    </lineage>
</organism>